<comment type="caution">
    <text evidence="12">The sequence shown here is derived from an EMBL/GenBank/DDBJ whole genome shotgun (WGS) entry which is preliminary data.</text>
</comment>
<dbReference type="PANTHER" id="PTHR31737:SF2">
    <property type="entry name" value="PROTEIN TOS1"/>
    <property type="match status" value="1"/>
</dbReference>
<dbReference type="InterPro" id="IPR018807">
    <property type="entry name" value="YJL171C/Tos1_N"/>
</dbReference>
<evidence type="ECO:0000256" key="1">
    <source>
        <dbReference type="ARBA" id="ARBA00000382"/>
    </source>
</evidence>
<dbReference type="EC" id="3.2.1.39" evidence="3"/>
<sequence length="403" mass="43549">MKYSASLLLLASAGWASALTRRCADEGGNWFCNQVNHIRYEGIGGKGSFKDVTGMGSNGECQMTDKSYDGPLAPFDEDLSIHIRGPFQLKEAAVYNLAPKNGRDTEVPRRVRPRQVHEPQKKADVVVATIDGKVVSWENNWFGGSPTKAPAPVATPPAHPPPAYPPPAYPPTNPGPSGSAWNRVAYYNAEKKVVENMVFLGNYGGQGSGVFDYTWGNSLAYLNADGNGGSSSPQTLKDVNIPSNKEFSIFSAEKCDGSCGFSRAKDVAYKGFGGANKVFLFHFKMPLDGDRGFNGDMPALWALNARIPRSAQYNACSCWKTGCGEADIYEVLAKGDTKCKSTLHMAKGTGSSDFFKRPVDKFIKVATVFHEATGSISIQLLPDNTDFSKGLDDATVRGWINGQ</sequence>
<dbReference type="AlphaFoldDB" id="A0A2S4KRB4"/>
<dbReference type="Pfam" id="PF10290">
    <property type="entry name" value="YJL171C_Tos1_N"/>
    <property type="match status" value="1"/>
</dbReference>
<dbReference type="GO" id="GO:0071555">
    <property type="term" value="P:cell wall organization"/>
    <property type="evidence" value="ECO:0007669"/>
    <property type="project" value="UniProtKB-KW"/>
</dbReference>
<proteinExistence type="inferred from homology"/>
<evidence type="ECO:0000259" key="10">
    <source>
        <dbReference type="Pfam" id="PF10287"/>
    </source>
</evidence>
<organism evidence="12 13">
    <name type="scientific">Tolypocladium paradoxum</name>
    <dbReference type="NCBI Taxonomy" id="94208"/>
    <lineage>
        <taxon>Eukaryota</taxon>
        <taxon>Fungi</taxon>
        <taxon>Dikarya</taxon>
        <taxon>Ascomycota</taxon>
        <taxon>Pezizomycotina</taxon>
        <taxon>Sordariomycetes</taxon>
        <taxon>Hypocreomycetidae</taxon>
        <taxon>Hypocreales</taxon>
        <taxon>Ophiocordycipitaceae</taxon>
        <taxon>Tolypocladium</taxon>
    </lineage>
</organism>
<dbReference type="Proteomes" id="UP000237481">
    <property type="component" value="Unassembled WGS sequence"/>
</dbReference>
<dbReference type="STRING" id="94208.A0A2S4KRB4"/>
<evidence type="ECO:0000313" key="12">
    <source>
        <dbReference type="EMBL" id="POR32729.1"/>
    </source>
</evidence>
<keyword evidence="13" id="KW-1185">Reference proteome</keyword>
<keyword evidence="5" id="KW-0378">Hydrolase</keyword>
<evidence type="ECO:0000256" key="9">
    <source>
        <dbReference type="SAM" id="SignalP"/>
    </source>
</evidence>
<evidence type="ECO:0000313" key="13">
    <source>
        <dbReference type="Proteomes" id="UP000237481"/>
    </source>
</evidence>
<evidence type="ECO:0000256" key="6">
    <source>
        <dbReference type="ARBA" id="ARBA00023295"/>
    </source>
</evidence>
<keyword evidence="7" id="KW-0961">Cell wall biogenesis/degradation</keyword>
<feature type="domain" description="Cell wall protein YJL171C/Tos1 N-terminal" evidence="11">
    <location>
        <begin position="37"/>
        <end position="96"/>
    </location>
</feature>
<dbReference type="GO" id="GO:0042973">
    <property type="term" value="F:glucan endo-1,3-beta-D-glucosidase activity"/>
    <property type="evidence" value="ECO:0007669"/>
    <property type="project" value="UniProtKB-EC"/>
</dbReference>
<feature type="region of interest" description="Disordered" evidence="8">
    <location>
        <begin position="100"/>
        <end position="120"/>
    </location>
</feature>
<comment type="catalytic activity">
    <reaction evidence="1">
        <text>Hydrolysis of (1-&gt;3)-beta-D-glucosidic linkages in (1-&gt;3)-beta-D-glucans.</text>
        <dbReference type="EC" id="3.2.1.39"/>
    </reaction>
</comment>
<keyword evidence="4 9" id="KW-0732">Signal</keyword>
<feature type="chain" id="PRO_5015472508" description="glucan endo-1,3-beta-D-glucosidase" evidence="9">
    <location>
        <begin position="19"/>
        <end position="403"/>
    </location>
</feature>
<dbReference type="InterPro" id="IPR018805">
    <property type="entry name" value="YJL171C/Tos1_C"/>
</dbReference>
<feature type="domain" description="Cell wall protein YJL171C/Tos1 C-terminal" evidence="10">
    <location>
        <begin position="180"/>
        <end position="399"/>
    </location>
</feature>
<evidence type="ECO:0000256" key="7">
    <source>
        <dbReference type="ARBA" id="ARBA00023316"/>
    </source>
</evidence>
<dbReference type="EMBL" id="PKSG01000806">
    <property type="protein sequence ID" value="POR32729.1"/>
    <property type="molecule type" value="Genomic_DNA"/>
</dbReference>
<feature type="signal peptide" evidence="9">
    <location>
        <begin position="1"/>
        <end position="18"/>
    </location>
</feature>
<evidence type="ECO:0000256" key="4">
    <source>
        <dbReference type="ARBA" id="ARBA00022729"/>
    </source>
</evidence>
<evidence type="ECO:0000256" key="2">
    <source>
        <dbReference type="ARBA" id="ARBA00006055"/>
    </source>
</evidence>
<accession>A0A2S4KRB4</accession>
<feature type="compositionally biased region" description="Basic and acidic residues" evidence="8">
    <location>
        <begin position="101"/>
        <end position="120"/>
    </location>
</feature>
<dbReference type="Pfam" id="PF10287">
    <property type="entry name" value="YJL171C_Tos1_C"/>
    <property type="match status" value="1"/>
</dbReference>
<evidence type="ECO:0000256" key="5">
    <source>
        <dbReference type="ARBA" id="ARBA00022801"/>
    </source>
</evidence>
<protein>
    <recommendedName>
        <fullName evidence="3">glucan endo-1,3-beta-D-glucosidase</fullName>
        <ecNumber evidence="3">3.2.1.39</ecNumber>
    </recommendedName>
</protein>
<name>A0A2S4KRB4_9HYPO</name>
<evidence type="ECO:0000256" key="8">
    <source>
        <dbReference type="SAM" id="MobiDB-lite"/>
    </source>
</evidence>
<reference evidence="12 13" key="1">
    <citation type="submission" date="2018-01" db="EMBL/GenBank/DDBJ databases">
        <title>Harnessing the power of phylogenomics to disentangle the directionality and signatures of interkingdom host jumping in the parasitic fungal genus Tolypocladium.</title>
        <authorList>
            <person name="Quandt C.A."/>
            <person name="Patterson W."/>
            <person name="Spatafora J.W."/>
        </authorList>
    </citation>
    <scope>NUCLEOTIDE SEQUENCE [LARGE SCALE GENOMIC DNA]</scope>
    <source>
        <strain evidence="12 13">NRBC 100945</strain>
    </source>
</reference>
<dbReference type="GO" id="GO:0009277">
    <property type="term" value="C:fungal-type cell wall"/>
    <property type="evidence" value="ECO:0007669"/>
    <property type="project" value="TreeGrafter"/>
</dbReference>
<comment type="similarity">
    <text evidence="2">Belongs to the PGA52 family.</text>
</comment>
<keyword evidence="6" id="KW-0326">Glycosidase</keyword>
<gene>
    <name evidence="12" type="ORF">TPAR_07058</name>
</gene>
<dbReference type="OrthoDB" id="118256at2759"/>
<evidence type="ECO:0000256" key="3">
    <source>
        <dbReference type="ARBA" id="ARBA00012780"/>
    </source>
</evidence>
<dbReference type="PANTHER" id="PTHR31737">
    <property type="entry name" value="PROTEIN TOS1"/>
    <property type="match status" value="1"/>
</dbReference>
<evidence type="ECO:0000259" key="11">
    <source>
        <dbReference type="Pfam" id="PF10290"/>
    </source>
</evidence>